<keyword evidence="10 15" id="KW-0833">Ubl conjugation pathway</keyword>
<keyword evidence="14 15" id="KW-0539">Nucleus</keyword>
<dbReference type="RefSeq" id="XP_018009764.1">
    <property type="nucleotide sequence ID" value="XM_018154275.2"/>
</dbReference>
<dbReference type="Gene3D" id="3.90.1150.220">
    <property type="match status" value="1"/>
</dbReference>
<keyword evidence="13 15" id="KW-0234">DNA repair</keyword>
<evidence type="ECO:0000256" key="13">
    <source>
        <dbReference type="ARBA" id="ARBA00023204"/>
    </source>
</evidence>
<evidence type="ECO:0000256" key="1">
    <source>
        <dbReference type="ARBA" id="ARBA00000900"/>
    </source>
</evidence>
<dbReference type="InterPro" id="IPR014857">
    <property type="entry name" value="Nse1_RING_C4HC3-type"/>
</dbReference>
<feature type="domain" description="Non-structural maintenance of chromosomes element 1 RING C4HC3-type" evidence="16">
    <location>
        <begin position="188"/>
        <end position="229"/>
    </location>
</feature>
<keyword evidence="6 15" id="KW-0808">Transferase</keyword>
<dbReference type="AlphaFoldDB" id="A0A8B7N903"/>
<keyword evidence="9 15" id="KW-0863">Zinc-finger</keyword>
<dbReference type="PANTHER" id="PTHR20973:SF0">
    <property type="entry name" value="NON-STRUCTURAL MAINTENANCE OF CHROMOSOMES ELEMENT 1 HOMOLOG"/>
    <property type="match status" value="1"/>
</dbReference>
<gene>
    <name evidence="18" type="primary">LOC108667268</name>
</gene>
<comment type="subunit">
    <text evidence="15">Component of the Smc5-Smc6 complex.</text>
</comment>
<sequence length="245" mass="26723">MSQSEAYNDAHRSFLQLIAANRLLTAPKVNAAYEAACSKYGVGSCGGLQQFVMAINASLSPLHLIIKKSVQEDLREDKSCFVLVNTISSDVLKGLSSRSAWEDMLLERIISGIVESEEGCIAEVDAVNMGTGLQGHRVTASESEAAIARMIKSKLIIKHDDMLLLSGLTLSEQQQQLEANFPDICVKCVLCKIITLQGYSCDQCNSRVHRSCGRKLWRKAERLPFCPGCNAVWPRVNSVSASGGE</sequence>
<keyword evidence="17" id="KW-1185">Reference proteome</keyword>
<evidence type="ECO:0000256" key="9">
    <source>
        <dbReference type="ARBA" id="ARBA00022771"/>
    </source>
</evidence>
<dbReference type="KEGG" id="hazt:108667268"/>
<comment type="similarity">
    <text evidence="3 15">Belongs to the NSE1 family.</text>
</comment>
<evidence type="ECO:0000256" key="15">
    <source>
        <dbReference type="RuleBase" id="RU368018"/>
    </source>
</evidence>
<evidence type="ECO:0000256" key="7">
    <source>
        <dbReference type="ARBA" id="ARBA00022723"/>
    </source>
</evidence>
<dbReference type="GO" id="GO:0030915">
    <property type="term" value="C:Smc5-Smc6 complex"/>
    <property type="evidence" value="ECO:0007669"/>
    <property type="project" value="UniProtKB-UniRule"/>
</dbReference>
<evidence type="ECO:0000256" key="14">
    <source>
        <dbReference type="ARBA" id="ARBA00023242"/>
    </source>
</evidence>
<dbReference type="Gene3D" id="3.30.40.10">
    <property type="entry name" value="Zinc/RING finger domain, C3HC4 (zinc finger)"/>
    <property type="match status" value="1"/>
</dbReference>
<evidence type="ECO:0000256" key="12">
    <source>
        <dbReference type="ARBA" id="ARBA00023172"/>
    </source>
</evidence>
<dbReference type="GO" id="GO:0008270">
    <property type="term" value="F:zinc ion binding"/>
    <property type="evidence" value="ECO:0007669"/>
    <property type="project" value="UniProtKB-KW"/>
</dbReference>
<dbReference type="GO" id="GO:0000724">
    <property type="term" value="P:double-strand break repair via homologous recombination"/>
    <property type="evidence" value="ECO:0007669"/>
    <property type="project" value="TreeGrafter"/>
</dbReference>
<evidence type="ECO:0000256" key="10">
    <source>
        <dbReference type="ARBA" id="ARBA00022786"/>
    </source>
</evidence>
<evidence type="ECO:0000256" key="4">
    <source>
        <dbReference type="ARBA" id="ARBA00012483"/>
    </source>
</evidence>
<dbReference type="GO" id="GO:0005634">
    <property type="term" value="C:nucleus"/>
    <property type="evidence" value="ECO:0007669"/>
    <property type="project" value="UniProtKB-SubCell"/>
</dbReference>
<organism evidence="17 18">
    <name type="scientific">Hyalella azteca</name>
    <name type="common">Amphipod</name>
    <dbReference type="NCBI Taxonomy" id="294128"/>
    <lineage>
        <taxon>Eukaryota</taxon>
        <taxon>Metazoa</taxon>
        <taxon>Ecdysozoa</taxon>
        <taxon>Arthropoda</taxon>
        <taxon>Crustacea</taxon>
        <taxon>Multicrustacea</taxon>
        <taxon>Malacostraca</taxon>
        <taxon>Eumalacostraca</taxon>
        <taxon>Peracarida</taxon>
        <taxon>Amphipoda</taxon>
        <taxon>Senticaudata</taxon>
        <taxon>Talitrida</taxon>
        <taxon>Talitroidea</taxon>
        <taxon>Hyalellidae</taxon>
        <taxon>Hyalella</taxon>
    </lineage>
</organism>
<proteinExistence type="inferred from homology"/>
<evidence type="ECO:0000313" key="17">
    <source>
        <dbReference type="Proteomes" id="UP000694843"/>
    </source>
</evidence>
<dbReference type="InterPro" id="IPR013083">
    <property type="entry name" value="Znf_RING/FYVE/PHD"/>
</dbReference>
<dbReference type="Proteomes" id="UP000694843">
    <property type="component" value="Unplaced"/>
</dbReference>
<dbReference type="Pfam" id="PF08746">
    <property type="entry name" value="zf-RING-like"/>
    <property type="match status" value="1"/>
</dbReference>
<keyword evidence="12 15" id="KW-0233">DNA recombination</keyword>
<evidence type="ECO:0000256" key="5">
    <source>
        <dbReference type="ARBA" id="ARBA00019422"/>
    </source>
</evidence>
<evidence type="ECO:0000256" key="2">
    <source>
        <dbReference type="ARBA" id="ARBA00004123"/>
    </source>
</evidence>
<dbReference type="Gene3D" id="1.10.10.10">
    <property type="entry name" value="Winged helix-like DNA-binding domain superfamily/Winged helix DNA-binding domain"/>
    <property type="match status" value="1"/>
</dbReference>
<keyword evidence="7 15" id="KW-0479">Metal-binding</keyword>
<name>A0A8B7N903_HYAAZ</name>
<dbReference type="GeneID" id="108667268"/>
<accession>A0A8B7N903</accession>
<dbReference type="OrthoDB" id="185455at2759"/>
<protein>
    <recommendedName>
        <fullName evidence="5 15">Non-structural maintenance of chromosomes element 1 homolog</fullName>
        <ecNumber evidence="4 15">2.3.2.27</ecNumber>
    </recommendedName>
</protein>
<keyword evidence="8 15" id="KW-0227">DNA damage</keyword>
<reference evidence="18" key="1">
    <citation type="submission" date="2025-08" db="UniProtKB">
        <authorList>
            <consortium name="RefSeq"/>
        </authorList>
    </citation>
    <scope>IDENTIFICATION</scope>
    <source>
        <tissue evidence="18">Whole organism</tissue>
    </source>
</reference>
<evidence type="ECO:0000313" key="18">
    <source>
        <dbReference type="RefSeq" id="XP_018009764.1"/>
    </source>
</evidence>
<dbReference type="PANTHER" id="PTHR20973">
    <property type="entry name" value="NON-SMC ELEMENT 1-RELATED"/>
    <property type="match status" value="1"/>
</dbReference>
<dbReference type="EC" id="2.3.2.27" evidence="4 15"/>
<keyword evidence="11 15" id="KW-0862">Zinc</keyword>
<comment type="subcellular location">
    <subcellularLocation>
        <location evidence="2 15">Nucleus</location>
    </subcellularLocation>
</comment>
<dbReference type="Pfam" id="PF07574">
    <property type="entry name" value="SMC_Nse1"/>
    <property type="match status" value="1"/>
</dbReference>
<dbReference type="InterPro" id="IPR011513">
    <property type="entry name" value="Nse1"/>
</dbReference>
<dbReference type="InterPro" id="IPR036388">
    <property type="entry name" value="WH-like_DNA-bd_sf"/>
</dbReference>
<evidence type="ECO:0000256" key="6">
    <source>
        <dbReference type="ARBA" id="ARBA00022679"/>
    </source>
</evidence>
<dbReference type="OMA" id="HAMTETH"/>
<evidence type="ECO:0000256" key="11">
    <source>
        <dbReference type="ARBA" id="ARBA00022833"/>
    </source>
</evidence>
<dbReference type="GO" id="GO:0061630">
    <property type="term" value="F:ubiquitin protein ligase activity"/>
    <property type="evidence" value="ECO:0007669"/>
    <property type="project" value="UniProtKB-EC"/>
</dbReference>
<evidence type="ECO:0000256" key="3">
    <source>
        <dbReference type="ARBA" id="ARBA00010258"/>
    </source>
</evidence>
<comment type="catalytic activity">
    <reaction evidence="1 15">
        <text>S-ubiquitinyl-[E2 ubiquitin-conjugating enzyme]-L-cysteine + [acceptor protein]-L-lysine = [E2 ubiquitin-conjugating enzyme]-L-cysteine + N(6)-ubiquitinyl-[acceptor protein]-L-lysine.</text>
        <dbReference type="EC" id="2.3.2.27"/>
    </reaction>
</comment>
<evidence type="ECO:0000256" key="8">
    <source>
        <dbReference type="ARBA" id="ARBA00022763"/>
    </source>
</evidence>
<evidence type="ECO:0000259" key="16">
    <source>
        <dbReference type="Pfam" id="PF08746"/>
    </source>
</evidence>